<evidence type="ECO:0000313" key="1">
    <source>
        <dbReference type="EMBL" id="MBX68014.1"/>
    </source>
</evidence>
<reference evidence="1" key="1">
    <citation type="submission" date="2018-02" db="EMBL/GenBank/DDBJ databases">
        <title>Rhizophora mucronata_Transcriptome.</title>
        <authorList>
            <person name="Meera S.P."/>
            <person name="Sreeshan A."/>
            <person name="Augustine A."/>
        </authorList>
    </citation>
    <scope>NUCLEOTIDE SEQUENCE</scope>
    <source>
        <tissue evidence="1">Leaf</tissue>
    </source>
</reference>
<name>A0A2P2QM20_RHIMU</name>
<organism evidence="1">
    <name type="scientific">Rhizophora mucronata</name>
    <name type="common">Asiatic mangrove</name>
    <dbReference type="NCBI Taxonomy" id="61149"/>
    <lineage>
        <taxon>Eukaryota</taxon>
        <taxon>Viridiplantae</taxon>
        <taxon>Streptophyta</taxon>
        <taxon>Embryophyta</taxon>
        <taxon>Tracheophyta</taxon>
        <taxon>Spermatophyta</taxon>
        <taxon>Magnoliopsida</taxon>
        <taxon>eudicotyledons</taxon>
        <taxon>Gunneridae</taxon>
        <taxon>Pentapetalae</taxon>
        <taxon>rosids</taxon>
        <taxon>fabids</taxon>
        <taxon>Malpighiales</taxon>
        <taxon>Rhizophoraceae</taxon>
        <taxon>Rhizophora</taxon>
    </lineage>
</organism>
<accession>A0A2P2QM20</accession>
<dbReference type="EMBL" id="GGEC01087530">
    <property type="protein sequence ID" value="MBX68014.1"/>
    <property type="molecule type" value="Transcribed_RNA"/>
</dbReference>
<proteinExistence type="predicted"/>
<protein>
    <submittedName>
        <fullName evidence="1">Uncharacterized protein</fullName>
    </submittedName>
</protein>
<sequence>MNLSFNFLIQVNLCQINHGKLCLMVTDNNIGG</sequence>
<dbReference type="AlphaFoldDB" id="A0A2P2QM20"/>